<proteinExistence type="predicted"/>
<protein>
    <submittedName>
        <fullName evidence="3">Uncharacterized protein</fullName>
    </submittedName>
</protein>
<dbReference type="Proteomes" id="UP000317043">
    <property type="component" value="Unassembled WGS sequence"/>
</dbReference>
<feature type="compositionally biased region" description="Low complexity" evidence="1">
    <location>
        <begin position="150"/>
        <end position="167"/>
    </location>
</feature>
<feature type="compositionally biased region" description="Pro residues" evidence="1">
    <location>
        <begin position="137"/>
        <end position="146"/>
    </location>
</feature>
<gene>
    <name evidence="3" type="ORF">FB566_4697</name>
</gene>
<evidence type="ECO:0000313" key="4">
    <source>
        <dbReference type="Proteomes" id="UP000317043"/>
    </source>
</evidence>
<evidence type="ECO:0000256" key="1">
    <source>
        <dbReference type="SAM" id="MobiDB-lite"/>
    </source>
</evidence>
<feature type="transmembrane region" description="Helical" evidence="2">
    <location>
        <begin position="33"/>
        <end position="52"/>
    </location>
</feature>
<dbReference type="EMBL" id="VFOW01000001">
    <property type="protein sequence ID" value="TQL79096.1"/>
    <property type="molecule type" value="Genomic_DNA"/>
</dbReference>
<sequence length="174" mass="18121">MPREGNPMKLGREITGLARSVKYDLRNSQRARMYLIVAVFSFAAITAATVAATQMPGLAEATTADATGDHEELGPAGLTEQHGATTSTQEGGGAFTNGAAAPARESESPGDPEPTTESSSWERPTKSPTSEPEPDPEPSPSTPSPDPSDSESPSESPSPTESSFTPPTEDPNKH</sequence>
<keyword evidence="2" id="KW-1133">Transmembrane helix</keyword>
<accession>A0A543B2R3</accession>
<feature type="region of interest" description="Disordered" evidence="1">
    <location>
        <begin position="67"/>
        <end position="174"/>
    </location>
</feature>
<keyword evidence="4" id="KW-1185">Reference proteome</keyword>
<keyword evidence="2" id="KW-0472">Membrane</keyword>
<reference evidence="3 4" key="1">
    <citation type="submission" date="2019-06" db="EMBL/GenBank/DDBJ databases">
        <title>Sequencing the genomes of 1000 actinobacteria strains.</title>
        <authorList>
            <person name="Klenk H.-P."/>
        </authorList>
    </citation>
    <scope>NUCLEOTIDE SEQUENCE [LARGE SCALE GENOMIC DNA]</scope>
    <source>
        <strain evidence="3 4">DSM 45928</strain>
    </source>
</reference>
<keyword evidence="2" id="KW-0812">Transmembrane</keyword>
<evidence type="ECO:0000256" key="2">
    <source>
        <dbReference type="SAM" id="Phobius"/>
    </source>
</evidence>
<dbReference type="AlphaFoldDB" id="A0A543B2R3"/>
<dbReference type="InParanoid" id="A0A543B2R3"/>
<comment type="caution">
    <text evidence="3">The sequence shown here is derived from an EMBL/GenBank/DDBJ whole genome shotgun (WGS) entry which is preliminary data.</text>
</comment>
<evidence type="ECO:0000313" key="3">
    <source>
        <dbReference type="EMBL" id="TQL79096.1"/>
    </source>
</evidence>
<name>A0A543B2R3_9ACTN</name>
<organism evidence="3 4">
    <name type="scientific">Stackebrandtia endophytica</name>
    <dbReference type="NCBI Taxonomy" id="1496996"/>
    <lineage>
        <taxon>Bacteria</taxon>
        <taxon>Bacillati</taxon>
        <taxon>Actinomycetota</taxon>
        <taxon>Actinomycetes</taxon>
        <taxon>Glycomycetales</taxon>
        <taxon>Glycomycetaceae</taxon>
        <taxon>Stackebrandtia</taxon>
    </lineage>
</organism>